<evidence type="ECO:0000256" key="5">
    <source>
        <dbReference type="ARBA" id="ARBA00023136"/>
    </source>
</evidence>
<dbReference type="PANTHER" id="PTHR32089:SF112">
    <property type="entry name" value="LYSOZYME-LIKE PROTEIN-RELATED"/>
    <property type="match status" value="1"/>
</dbReference>
<protein>
    <submittedName>
        <fullName evidence="13">Methyl-accepting chemotaxis protein TlpC</fullName>
    </submittedName>
</protein>
<comment type="subcellular location">
    <subcellularLocation>
        <location evidence="1">Cell membrane</location>
        <topology evidence="1">Multi-pass membrane protein</topology>
    </subcellularLocation>
</comment>
<reference evidence="13" key="2">
    <citation type="submission" date="2020-09" db="EMBL/GenBank/DDBJ databases">
        <authorList>
            <person name="Sun Q."/>
            <person name="Zhou Y."/>
        </authorList>
    </citation>
    <scope>NUCLEOTIDE SEQUENCE</scope>
    <source>
        <strain evidence="13">CGMCC 1.15760</strain>
    </source>
</reference>
<dbReference type="EMBL" id="BMJT01000001">
    <property type="protein sequence ID" value="GGG10810.1"/>
    <property type="molecule type" value="Genomic_DNA"/>
</dbReference>
<keyword evidence="5 10" id="KW-0472">Membrane</keyword>
<organism evidence="13 14">
    <name type="scientific">Lysinibacillus alkalisoli</name>
    <dbReference type="NCBI Taxonomy" id="1911548"/>
    <lineage>
        <taxon>Bacteria</taxon>
        <taxon>Bacillati</taxon>
        <taxon>Bacillota</taxon>
        <taxon>Bacilli</taxon>
        <taxon>Bacillales</taxon>
        <taxon>Bacillaceae</taxon>
        <taxon>Lysinibacillus</taxon>
    </lineage>
</organism>
<dbReference type="Pfam" id="PF00015">
    <property type="entry name" value="MCPsignal"/>
    <property type="match status" value="1"/>
</dbReference>
<name>A0A917D4A9_9BACI</name>
<evidence type="ECO:0000256" key="4">
    <source>
        <dbReference type="ARBA" id="ARBA00022989"/>
    </source>
</evidence>
<feature type="domain" description="Methyl-accepting transducer" evidence="11">
    <location>
        <begin position="272"/>
        <end position="543"/>
    </location>
</feature>
<dbReference type="GO" id="GO:0007165">
    <property type="term" value="P:signal transduction"/>
    <property type="evidence" value="ECO:0007669"/>
    <property type="project" value="UniProtKB-KW"/>
</dbReference>
<dbReference type="PRINTS" id="PR00260">
    <property type="entry name" value="CHEMTRNSDUCR"/>
</dbReference>
<evidence type="ECO:0000313" key="14">
    <source>
        <dbReference type="Proteomes" id="UP000616608"/>
    </source>
</evidence>
<dbReference type="GO" id="GO:0005886">
    <property type="term" value="C:plasma membrane"/>
    <property type="evidence" value="ECO:0007669"/>
    <property type="project" value="UniProtKB-SubCell"/>
</dbReference>
<keyword evidence="14" id="KW-1185">Reference proteome</keyword>
<feature type="coiled-coil region" evidence="9">
    <location>
        <begin position="508"/>
        <end position="552"/>
    </location>
</feature>
<dbReference type="InterPro" id="IPR033463">
    <property type="entry name" value="sCache_3"/>
</dbReference>
<dbReference type="InterPro" id="IPR004090">
    <property type="entry name" value="Chemotax_Me-accpt_rcpt"/>
</dbReference>
<dbReference type="InterPro" id="IPR004089">
    <property type="entry name" value="MCPsignal_dom"/>
</dbReference>
<evidence type="ECO:0000256" key="6">
    <source>
        <dbReference type="ARBA" id="ARBA00023224"/>
    </source>
</evidence>
<dbReference type="GO" id="GO:0006935">
    <property type="term" value="P:chemotaxis"/>
    <property type="evidence" value="ECO:0007669"/>
    <property type="project" value="InterPro"/>
</dbReference>
<evidence type="ECO:0000256" key="10">
    <source>
        <dbReference type="SAM" id="Phobius"/>
    </source>
</evidence>
<feature type="transmembrane region" description="Helical" evidence="10">
    <location>
        <begin position="7"/>
        <end position="28"/>
    </location>
</feature>
<evidence type="ECO:0000259" key="11">
    <source>
        <dbReference type="PROSITE" id="PS50111"/>
    </source>
</evidence>
<evidence type="ECO:0000256" key="3">
    <source>
        <dbReference type="ARBA" id="ARBA00022692"/>
    </source>
</evidence>
<dbReference type="InterPro" id="IPR003660">
    <property type="entry name" value="HAMP_dom"/>
</dbReference>
<evidence type="ECO:0000256" key="2">
    <source>
        <dbReference type="ARBA" id="ARBA00022475"/>
    </source>
</evidence>
<evidence type="ECO:0000256" key="8">
    <source>
        <dbReference type="PROSITE-ProRule" id="PRU00284"/>
    </source>
</evidence>
<dbReference type="PROSITE" id="PS50885">
    <property type="entry name" value="HAMP"/>
    <property type="match status" value="1"/>
</dbReference>
<comment type="similarity">
    <text evidence="7">Belongs to the methyl-accepting chemotaxis (MCP) protein family.</text>
</comment>
<dbReference type="GO" id="GO:0004888">
    <property type="term" value="F:transmembrane signaling receptor activity"/>
    <property type="evidence" value="ECO:0007669"/>
    <property type="project" value="InterPro"/>
</dbReference>
<dbReference type="Pfam" id="PF17202">
    <property type="entry name" value="sCache_3_3"/>
    <property type="match status" value="1"/>
</dbReference>
<keyword evidence="3 10" id="KW-0812">Transmembrane</keyword>
<dbReference type="CDD" id="cd06225">
    <property type="entry name" value="HAMP"/>
    <property type="match status" value="1"/>
</dbReference>
<dbReference type="SMART" id="SM00304">
    <property type="entry name" value="HAMP"/>
    <property type="match status" value="1"/>
</dbReference>
<proteinExistence type="inferred from homology"/>
<dbReference type="SMART" id="SM00283">
    <property type="entry name" value="MA"/>
    <property type="match status" value="1"/>
</dbReference>
<dbReference type="Pfam" id="PF00672">
    <property type="entry name" value="HAMP"/>
    <property type="match status" value="1"/>
</dbReference>
<keyword evidence="9" id="KW-0175">Coiled coil</keyword>
<keyword evidence="2" id="KW-1003">Cell membrane</keyword>
<gene>
    <name evidence="13" type="primary">tlpC</name>
    <name evidence="13" type="ORF">GCM10007425_01340</name>
</gene>
<feature type="domain" description="HAMP" evidence="12">
    <location>
        <begin position="200"/>
        <end position="253"/>
    </location>
</feature>
<dbReference type="InterPro" id="IPR029151">
    <property type="entry name" value="Sensor-like_sf"/>
</dbReference>
<dbReference type="SUPFAM" id="SSF103190">
    <property type="entry name" value="Sensory domain-like"/>
    <property type="match status" value="1"/>
</dbReference>
<feature type="transmembrane region" description="Helical" evidence="10">
    <location>
        <begin position="180"/>
        <end position="198"/>
    </location>
</feature>
<dbReference type="PANTHER" id="PTHR32089">
    <property type="entry name" value="METHYL-ACCEPTING CHEMOTAXIS PROTEIN MCPB"/>
    <property type="match status" value="1"/>
</dbReference>
<comment type="caution">
    <text evidence="13">The sequence shown here is derived from an EMBL/GenBank/DDBJ whole genome shotgun (WGS) entry which is preliminary data.</text>
</comment>
<dbReference type="RefSeq" id="WP_188613086.1">
    <property type="nucleotide sequence ID" value="NZ_BMJT01000001.1"/>
</dbReference>
<dbReference type="Proteomes" id="UP000616608">
    <property type="component" value="Unassembled WGS sequence"/>
</dbReference>
<evidence type="ECO:0000256" key="7">
    <source>
        <dbReference type="ARBA" id="ARBA00029447"/>
    </source>
</evidence>
<dbReference type="SUPFAM" id="SSF58104">
    <property type="entry name" value="Methyl-accepting chemotaxis protein (MCP) signaling domain"/>
    <property type="match status" value="1"/>
</dbReference>
<dbReference type="PROSITE" id="PS50111">
    <property type="entry name" value="CHEMOTAXIS_TRANSDUC_2"/>
    <property type="match status" value="1"/>
</dbReference>
<evidence type="ECO:0000256" key="9">
    <source>
        <dbReference type="SAM" id="Coils"/>
    </source>
</evidence>
<reference evidence="13" key="1">
    <citation type="journal article" date="2014" name="Int. J. Syst. Evol. Microbiol.">
        <title>Complete genome sequence of Corynebacterium casei LMG S-19264T (=DSM 44701T), isolated from a smear-ripened cheese.</title>
        <authorList>
            <consortium name="US DOE Joint Genome Institute (JGI-PGF)"/>
            <person name="Walter F."/>
            <person name="Albersmeier A."/>
            <person name="Kalinowski J."/>
            <person name="Ruckert C."/>
        </authorList>
    </citation>
    <scope>NUCLEOTIDE SEQUENCE</scope>
    <source>
        <strain evidence="13">CGMCC 1.15760</strain>
    </source>
</reference>
<sequence length="558" mass="61011">MKSIRTKINVVVIVAILLLTTILTVYNYQSKKQDLFSSAEHKLLSDLTLSKAFVDEKIPGEWQIKNNELVKGTTSMNDNNTLLDHLKELTQGNTYTIVQNNVRVATTESGNEGTTVDPAVTKQVIEQKENYIGQVDVNGKLFFTVYEPILSQNEVIGMLSVAVPADTYLTILNQSTMTNIIISVILLVIAIVMVSLFVSKQIVKPIQGIRNTALAVAKLDLTTKLFQPKGQDEISQLAEAFHTMQLHLQEVAGQLQHSSTQVADSSKTLAVAAEQTSESVSEVSQTINEIATQVTSQAEGAHHIADTMTDMVTEVEQNDSNVQKAVLKAKESTVSAQKGYDTIQEAATQLQTVMQTAEQSRQSVERLGDYSSQIDNIITVITNIADQTNLLALNAAIEAARAGEQGKGFAVVADEVRQLAEQSSESAQQITTLITNIQSEIMTTVHEIQQNIAALKLQNNLVQESGQSFDDIVEKIQETEQAMSYLQAFIAKMNGKVDEVRQFTAAIMETAEDSAAVTEEVAANSEEQLAVVEEITASIEELSQISNNLKQEADKFSI</sequence>
<evidence type="ECO:0000313" key="13">
    <source>
        <dbReference type="EMBL" id="GGG10810.1"/>
    </source>
</evidence>
<evidence type="ECO:0000259" key="12">
    <source>
        <dbReference type="PROSITE" id="PS50885"/>
    </source>
</evidence>
<dbReference type="AlphaFoldDB" id="A0A917D4A9"/>
<keyword evidence="4 10" id="KW-1133">Transmembrane helix</keyword>
<evidence type="ECO:0000256" key="1">
    <source>
        <dbReference type="ARBA" id="ARBA00004651"/>
    </source>
</evidence>
<keyword evidence="6 8" id="KW-0807">Transducer</keyword>
<dbReference type="Gene3D" id="6.10.340.10">
    <property type="match status" value="1"/>
</dbReference>
<dbReference type="Gene3D" id="1.10.287.950">
    <property type="entry name" value="Methyl-accepting chemotaxis protein"/>
    <property type="match status" value="1"/>
</dbReference>
<accession>A0A917D4A9</accession>